<keyword evidence="2" id="KW-1185">Reference proteome</keyword>
<organism evidence="1 2">
    <name type="scientific">Brassica napus</name>
    <name type="common">Rape</name>
    <dbReference type="NCBI Taxonomy" id="3708"/>
    <lineage>
        <taxon>Eukaryota</taxon>
        <taxon>Viridiplantae</taxon>
        <taxon>Streptophyta</taxon>
        <taxon>Embryophyta</taxon>
        <taxon>Tracheophyta</taxon>
        <taxon>Spermatophyta</taxon>
        <taxon>Magnoliopsida</taxon>
        <taxon>eudicotyledons</taxon>
        <taxon>Gunneridae</taxon>
        <taxon>Pentapetalae</taxon>
        <taxon>rosids</taxon>
        <taxon>malvids</taxon>
        <taxon>Brassicales</taxon>
        <taxon>Brassicaceae</taxon>
        <taxon>Brassiceae</taxon>
        <taxon>Brassica</taxon>
    </lineage>
</organism>
<evidence type="ECO:0000313" key="2">
    <source>
        <dbReference type="Proteomes" id="UP000824890"/>
    </source>
</evidence>
<dbReference type="EMBL" id="JAGKQM010000004">
    <property type="protein sequence ID" value="KAH0929046.1"/>
    <property type="molecule type" value="Genomic_DNA"/>
</dbReference>
<gene>
    <name evidence="1" type="ORF">HID58_014773</name>
</gene>
<protein>
    <submittedName>
        <fullName evidence="1">Uncharacterized protein</fullName>
    </submittedName>
</protein>
<feature type="non-terminal residue" evidence="1">
    <location>
        <position position="133"/>
    </location>
</feature>
<sequence length="133" mass="15088">MLSKGDKFMVTTLYEMFREKARRMETLERVSLGTAIITEAVIMAENPSSKIPKDRLMRYMNYRLPKVAWEDSYEVKGFALAINLWAMSSVNVLGKSLGKPCETSSSSDTLCLHWDSTSTPAITELLELEKKNN</sequence>
<name>A0ABQ8DKM6_BRANA</name>
<proteinExistence type="predicted"/>
<evidence type="ECO:0000313" key="1">
    <source>
        <dbReference type="EMBL" id="KAH0929046.1"/>
    </source>
</evidence>
<accession>A0ABQ8DKM6</accession>
<comment type="caution">
    <text evidence="1">The sequence shown here is derived from an EMBL/GenBank/DDBJ whole genome shotgun (WGS) entry which is preliminary data.</text>
</comment>
<dbReference type="PANTHER" id="PTHR48147:SF5">
    <property type="entry name" value="REPEAT-CONTAINING PROTEIN, PUTATIVE-RELATED"/>
    <property type="match status" value="1"/>
</dbReference>
<reference evidence="1 2" key="1">
    <citation type="submission" date="2021-05" db="EMBL/GenBank/DDBJ databases">
        <title>Genome Assembly of Synthetic Allotetraploid Brassica napus Reveals Homoeologous Exchanges between Subgenomes.</title>
        <authorList>
            <person name="Davis J.T."/>
        </authorList>
    </citation>
    <scope>NUCLEOTIDE SEQUENCE [LARGE SCALE GENOMIC DNA]</scope>
    <source>
        <strain evidence="2">cv. Da-Ae</strain>
        <tissue evidence="1">Seedling</tissue>
    </source>
</reference>
<dbReference type="PANTHER" id="PTHR48147">
    <property type="entry name" value="PROTEIN CBG23787"/>
    <property type="match status" value="1"/>
</dbReference>
<dbReference type="Proteomes" id="UP000824890">
    <property type="component" value="Unassembled WGS sequence"/>
</dbReference>